<dbReference type="OrthoDB" id="6152242at2759"/>
<protein>
    <submittedName>
        <fullName evidence="2">Jg25629 protein</fullName>
    </submittedName>
</protein>
<feature type="compositionally biased region" description="Low complexity" evidence="1">
    <location>
        <begin position="32"/>
        <end position="57"/>
    </location>
</feature>
<reference evidence="2" key="1">
    <citation type="submission" date="2022-03" db="EMBL/GenBank/DDBJ databases">
        <authorList>
            <person name="Lindestad O."/>
        </authorList>
    </citation>
    <scope>NUCLEOTIDE SEQUENCE</scope>
</reference>
<gene>
    <name evidence="2" type="primary">jg25629</name>
    <name evidence="2" type="ORF">PAEG_LOCUS972</name>
</gene>
<evidence type="ECO:0000313" key="3">
    <source>
        <dbReference type="Proteomes" id="UP000838756"/>
    </source>
</evidence>
<dbReference type="Proteomes" id="UP000838756">
    <property type="component" value="Unassembled WGS sequence"/>
</dbReference>
<keyword evidence="3" id="KW-1185">Reference proteome</keyword>
<dbReference type="PANTHER" id="PTHR21505:SF8">
    <property type="entry name" value="DPT-YFP REPRESSOR BY OVEREXPRESSION, ISOFORM D-RELATED"/>
    <property type="match status" value="1"/>
</dbReference>
<feature type="region of interest" description="Disordered" evidence="1">
    <location>
        <begin position="32"/>
        <end position="73"/>
    </location>
</feature>
<dbReference type="PANTHER" id="PTHR21505">
    <property type="entry name" value="MADF DOMAIN-CONTAINING PROTEIN-RELATED"/>
    <property type="match status" value="1"/>
</dbReference>
<accession>A0A8S4QJ62</accession>
<comment type="caution">
    <text evidence="2">The sequence shown here is derived from an EMBL/GenBank/DDBJ whole genome shotgun (WGS) entry which is preliminary data.</text>
</comment>
<dbReference type="EMBL" id="CAKXAJ010003248">
    <property type="protein sequence ID" value="CAH2208356.1"/>
    <property type="molecule type" value="Genomic_DNA"/>
</dbReference>
<dbReference type="AlphaFoldDB" id="A0A8S4QJ62"/>
<name>A0A8S4QJ62_9NEOP</name>
<evidence type="ECO:0000313" key="2">
    <source>
        <dbReference type="EMBL" id="CAH2208356.1"/>
    </source>
</evidence>
<feature type="non-terminal residue" evidence="2">
    <location>
        <position position="1"/>
    </location>
</feature>
<organism evidence="2 3">
    <name type="scientific">Pararge aegeria aegeria</name>
    <dbReference type="NCBI Taxonomy" id="348720"/>
    <lineage>
        <taxon>Eukaryota</taxon>
        <taxon>Metazoa</taxon>
        <taxon>Ecdysozoa</taxon>
        <taxon>Arthropoda</taxon>
        <taxon>Hexapoda</taxon>
        <taxon>Insecta</taxon>
        <taxon>Pterygota</taxon>
        <taxon>Neoptera</taxon>
        <taxon>Endopterygota</taxon>
        <taxon>Lepidoptera</taxon>
        <taxon>Glossata</taxon>
        <taxon>Ditrysia</taxon>
        <taxon>Papilionoidea</taxon>
        <taxon>Nymphalidae</taxon>
        <taxon>Satyrinae</taxon>
        <taxon>Satyrini</taxon>
        <taxon>Parargina</taxon>
        <taxon>Pararge</taxon>
    </lineage>
</organism>
<evidence type="ECO:0000256" key="1">
    <source>
        <dbReference type="SAM" id="MobiDB-lite"/>
    </source>
</evidence>
<proteinExistence type="predicted"/>
<sequence>MLSGSGTDDLYVPSLWYYKDLEFLQDQMEGESGISTIIEQEESSSSQSLNSTPSQPLASTNPGQSKRKKSEDLQRDLLTLARDHFKKPENEYQAMARNWAFKLERMSAEQRRLAEKFINEILFE</sequence>